<dbReference type="AlphaFoldDB" id="A0A103YDN5"/>
<dbReference type="InterPro" id="IPR001128">
    <property type="entry name" value="Cyt_P450"/>
</dbReference>
<name>A0A103YDN5_CYNCS</name>
<evidence type="ECO:0000313" key="8">
    <source>
        <dbReference type="Proteomes" id="UP000243975"/>
    </source>
</evidence>
<dbReference type="Gene3D" id="1.10.630.10">
    <property type="entry name" value="Cytochrome P450"/>
    <property type="match status" value="1"/>
</dbReference>
<comment type="cofactor">
    <cofactor evidence="1">
        <name>heme</name>
        <dbReference type="ChEBI" id="CHEBI:30413"/>
    </cofactor>
</comment>
<evidence type="ECO:0000256" key="2">
    <source>
        <dbReference type="ARBA" id="ARBA00010617"/>
    </source>
</evidence>
<dbReference type="GO" id="GO:0005506">
    <property type="term" value="F:iron ion binding"/>
    <property type="evidence" value="ECO:0007669"/>
    <property type="project" value="InterPro"/>
</dbReference>
<evidence type="ECO:0000313" key="7">
    <source>
        <dbReference type="EMBL" id="KVI07181.1"/>
    </source>
</evidence>
<evidence type="ECO:0000256" key="5">
    <source>
        <dbReference type="ARBA" id="ARBA00023002"/>
    </source>
</evidence>
<dbReference type="GO" id="GO:0020037">
    <property type="term" value="F:heme binding"/>
    <property type="evidence" value="ECO:0007669"/>
    <property type="project" value="InterPro"/>
</dbReference>
<comment type="caution">
    <text evidence="7">The sequence shown here is derived from an EMBL/GenBank/DDBJ whole genome shotgun (WGS) entry which is preliminary data.</text>
</comment>
<dbReference type="GO" id="GO:0004497">
    <property type="term" value="F:monooxygenase activity"/>
    <property type="evidence" value="ECO:0007669"/>
    <property type="project" value="InterPro"/>
</dbReference>
<dbReference type="STRING" id="59895.A0A103YDN5"/>
<dbReference type="Gramene" id="KVI07181">
    <property type="protein sequence ID" value="KVI07181"/>
    <property type="gene ID" value="Ccrd_014457"/>
</dbReference>
<keyword evidence="3" id="KW-0349">Heme</keyword>
<keyword evidence="6" id="KW-0408">Iron</keyword>
<comment type="similarity">
    <text evidence="2">Belongs to the cytochrome P450 family.</text>
</comment>
<dbReference type="Pfam" id="PF00067">
    <property type="entry name" value="p450"/>
    <property type="match status" value="1"/>
</dbReference>
<sequence>MTELIKNKNVMFKLQEELRNEIHSNTTVESKLSKLPFLNACIKETLRLHPPAPFLLPHRAIRTCEVMNYIVPRGARVLVNVWAIGRDPKYWEDPLSFKPERFFSSKLDFKGRF</sequence>
<dbReference type="GO" id="GO:0016705">
    <property type="term" value="F:oxidoreductase activity, acting on paired donors, with incorporation or reduction of molecular oxygen"/>
    <property type="evidence" value="ECO:0007669"/>
    <property type="project" value="InterPro"/>
</dbReference>
<dbReference type="OMA" id="AERSCEV"/>
<keyword evidence="4" id="KW-0479">Metal-binding</keyword>
<keyword evidence="8" id="KW-1185">Reference proteome</keyword>
<dbReference type="PANTHER" id="PTHR47950">
    <property type="entry name" value="CYTOCHROME P450, FAMILY 76, SUBFAMILY C, POLYPEPTIDE 5-RELATED"/>
    <property type="match status" value="1"/>
</dbReference>
<dbReference type="Proteomes" id="UP000243975">
    <property type="component" value="Unassembled WGS sequence"/>
</dbReference>
<reference evidence="7 8" key="1">
    <citation type="journal article" date="2016" name="Sci. Rep.">
        <title>The genome sequence of the outbreeding globe artichoke constructed de novo incorporating a phase-aware low-pass sequencing strategy of F1 progeny.</title>
        <authorList>
            <person name="Scaglione D."/>
            <person name="Reyes-Chin-Wo S."/>
            <person name="Acquadro A."/>
            <person name="Froenicke L."/>
            <person name="Portis E."/>
            <person name="Beitel C."/>
            <person name="Tirone M."/>
            <person name="Mauro R."/>
            <person name="Lo Monaco A."/>
            <person name="Mauromicale G."/>
            <person name="Faccioli P."/>
            <person name="Cattivelli L."/>
            <person name="Rieseberg L."/>
            <person name="Michelmore R."/>
            <person name="Lanteri S."/>
        </authorList>
    </citation>
    <scope>NUCLEOTIDE SEQUENCE [LARGE SCALE GENOMIC DNA]</scope>
    <source>
        <strain evidence="7">2C</strain>
    </source>
</reference>
<organism evidence="7 8">
    <name type="scientific">Cynara cardunculus var. scolymus</name>
    <name type="common">Globe artichoke</name>
    <name type="synonym">Cynara scolymus</name>
    <dbReference type="NCBI Taxonomy" id="59895"/>
    <lineage>
        <taxon>Eukaryota</taxon>
        <taxon>Viridiplantae</taxon>
        <taxon>Streptophyta</taxon>
        <taxon>Embryophyta</taxon>
        <taxon>Tracheophyta</taxon>
        <taxon>Spermatophyta</taxon>
        <taxon>Magnoliopsida</taxon>
        <taxon>eudicotyledons</taxon>
        <taxon>Gunneridae</taxon>
        <taxon>Pentapetalae</taxon>
        <taxon>asterids</taxon>
        <taxon>campanulids</taxon>
        <taxon>Asterales</taxon>
        <taxon>Asteraceae</taxon>
        <taxon>Carduoideae</taxon>
        <taxon>Cardueae</taxon>
        <taxon>Carduinae</taxon>
        <taxon>Cynara</taxon>
    </lineage>
</organism>
<dbReference type="PANTHER" id="PTHR47950:SF49">
    <property type="entry name" value="CYTOCHROME P450"/>
    <property type="match status" value="1"/>
</dbReference>
<evidence type="ECO:0000256" key="4">
    <source>
        <dbReference type="ARBA" id="ARBA00022723"/>
    </source>
</evidence>
<dbReference type="InterPro" id="IPR036396">
    <property type="entry name" value="Cyt_P450_sf"/>
</dbReference>
<protein>
    <submittedName>
        <fullName evidence="7">Cytochrome P450</fullName>
    </submittedName>
</protein>
<dbReference type="SUPFAM" id="SSF48264">
    <property type="entry name" value="Cytochrome P450"/>
    <property type="match status" value="1"/>
</dbReference>
<dbReference type="EMBL" id="LEKV01001514">
    <property type="protein sequence ID" value="KVI07181.1"/>
    <property type="molecule type" value="Genomic_DNA"/>
</dbReference>
<gene>
    <name evidence="7" type="ORF">Ccrd_014457</name>
</gene>
<evidence type="ECO:0000256" key="6">
    <source>
        <dbReference type="ARBA" id="ARBA00023004"/>
    </source>
</evidence>
<accession>A0A103YDN5</accession>
<proteinExistence type="inferred from homology"/>
<dbReference type="PRINTS" id="PR00465">
    <property type="entry name" value="EP450IV"/>
</dbReference>
<dbReference type="InterPro" id="IPR002403">
    <property type="entry name" value="Cyt_P450_E_grp-IV"/>
</dbReference>
<keyword evidence="5" id="KW-0560">Oxidoreductase</keyword>
<evidence type="ECO:0000256" key="1">
    <source>
        <dbReference type="ARBA" id="ARBA00001971"/>
    </source>
</evidence>
<evidence type="ECO:0000256" key="3">
    <source>
        <dbReference type="ARBA" id="ARBA00022617"/>
    </source>
</evidence>